<dbReference type="InterPro" id="IPR050259">
    <property type="entry name" value="SDR"/>
</dbReference>
<reference evidence="3" key="1">
    <citation type="submission" date="2021-12" db="EMBL/GenBank/DDBJ databases">
        <title>Discovery of the Pendulisporaceae a myxobacterial family with distinct sporulation behavior and unique specialized metabolism.</title>
        <authorList>
            <person name="Garcia R."/>
            <person name="Popoff A."/>
            <person name="Bader C.D."/>
            <person name="Loehr J."/>
            <person name="Walesch S."/>
            <person name="Walt C."/>
            <person name="Boldt J."/>
            <person name="Bunk B."/>
            <person name="Haeckl F.J.F.P.J."/>
            <person name="Gunesch A.P."/>
            <person name="Birkelbach J."/>
            <person name="Nuebel U."/>
            <person name="Pietschmann T."/>
            <person name="Bach T."/>
            <person name="Mueller R."/>
        </authorList>
    </citation>
    <scope>NUCLEOTIDE SEQUENCE</scope>
    <source>
        <strain evidence="3">MSr11367</strain>
    </source>
</reference>
<dbReference type="RefSeq" id="WP_394834227.1">
    <property type="nucleotide sequence ID" value="NZ_CP089929.1"/>
</dbReference>
<evidence type="ECO:0000256" key="1">
    <source>
        <dbReference type="ARBA" id="ARBA00006484"/>
    </source>
</evidence>
<dbReference type="PANTHER" id="PTHR42879:SF2">
    <property type="entry name" value="3-OXOACYL-[ACYL-CARRIER-PROTEIN] REDUCTASE FABG"/>
    <property type="match status" value="1"/>
</dbReference>
<dbReference type="EMBL" id="CP089983">
    <property type="protein sequence ID" value="WXB04583.1"/>
    <property type="molecule type" value="Genomic_DNA"/>
</dbReference>
<accession>A0ABZ2L0W7</accession>
<evidence type="ECO:0000313" key="4">
    <source>
        <dbReference type="Proteomes" id="UP001374803"/>
    </source>
</evidence>
<proteinExistence type="inferred from homology"/>
<dbReference type="Proteomes" id="UP001374803">
    <property type="component" value="Chromosome"/>
</dbReference>
<dbReference type="SUPFAM" id="SSF51735">
    <property type="entry name" value="NAD(P)-binding Rossmann-fold domains"/>
    <property type="match status" value="1"/>
</dbReference>
<dbReference type="Gene3D" id="3.40.50.720">
    <property type="entry name" value="NAD(P)-binding Rossmann-like Domain"/>
    <property type="match status" value="1"/>
</dbReference>
<dbReference type="PRINTS" id="PR00081">
    <property type="entry name" value="GDHRDH"/>
</dbReference>
<dbReference type="Pfam" id="PF13561">
    <property type="entry name" value="adh_short_C2"/>
    <property type="match status" value="1"/>
</dbReference>
<dbReference type="SMART" id="SM00822">
    <property type="entry name" value="PKS_KR"/>
    <property type="match status" value="1"/>
</dbReference>
<gene>
    <name evidence="3" type="ORF">LVJ94_47785</name>
</gene>
<dbReference type="InterPro" id="IPR057326">
    <property type="entry name" value="KR_dom"/>
</dbReference>
<sequence length="252" mass="26788">MNLLEGRAAIVTGSGSGIGRAIADTFLRYGAKVVLNDVHQAVAERARSQMSHPEHCIVVAGDITEPAVVDSIVGRCRDQFGQLDILVNNAGISPGGLVKTHSMDEWQRAFDVNVEAPFFLAQAALPLLMTSRAGRIINIASEIAFHGMMYQAAYAASKAAVNALTKCLTRAVSRYGITANSICPGVIPETNLVKGFTEDRPEYAGILKFYQDTCPLQRSGLAVDIANVAVMVASDLGSYLNGQLVTVNGGTF</sequence>
<dbReference type="InterPro" id="IPR002347">
    <property type="entry name" value="SDR_fam"/>
</dbReference>
<evidence type="ECO:0000313" key="3">
    <source>
        <dbReference type="EMBL" id="WXB04583.1"/>
    </source>
</evidence>
<organism evidence="3 4">
    <name type="scientific">Pendulispora rubella</name>
    <dbReference type="NCBI Taxonomy" id="2741070"/>
    <lineage>
        <taxon>Bacteria</taxon>
        <taxon>Pseudomonadati</taxon>
        <taxon>Myxococcota</taxon>
        <taxon>Myxococcia</taxon>
        <taxon>Myxococcales</taxon>
        <taxon>Sorangiineae</taxon>
        <taxon>Pendulisporaceae</taxon>
        <taxon>Pendulispora</taxon>
    </lineage>
</organism>
<dbReference type="CDD" id="cd05233">
    <property type="entry name" value="SDR_c"/>
    <property type="match status" value="1"/>
</dbReference>
<dbReference type="InterPro" id="IPR036291">
    <property type="entry name" value="NAD(P)-bd_dom_sf"/>
</dbReference>
<dbReference type="PANTHER" id="PTHR42879">
    <property type="entry name" value="3-OXOACYL-(ACYL-CARRIER-PROTEIN) REDUCTASE"/>
    <property type="match status" value="1"/>
</dbReference>
<feature type="domain" description="Ketoreductase" evidence="2">
    <location>
        <begin position="7"/>
        <end position="185"/>
    </location>
</feature>
<evidence type="ECO:0000259" key="2">
    <source>
        <dbReference type="SMART" id="SM00822"/>
    </source>
</evidence>
<dbReference type="PRINTS" id="PR00080">
    <property type="entry name" value="SDRFAMILY"/>
</dbReference>
<name>A0ABZ2L0W7_9BACT</name>
<keyword evidence="4" id="KW-1185">Reference proteome</keyword>
<protein>
    <submittedName>
        <fullName evidence="3">SDR family oxidoreductase</fullName>
    </submittedName>
</protein>
<comment type="similarity">
    <text evidence="1">Belongs to the short-chain dehydrogenases/reductases (SDR) family.</text>
</comment>